<feature type="region of interest" description="Disordered" evidence="1">
    <location>
        <begin position="271"/>
        <end position="297"/>
    </location>
</feature>
<comment type="caution">
    <text evidence="4">The sequence shown here is derived from an EMBL/GenBank/DDBJ whole genome shotgun (WGS) entry which is preliminary data.</text>
</comment>
<feature type="signal peptide" evidence="2">
    <location>
        <begin position="1"/>
        <end position="18"/>
    </location>
</feature>
<feature type="chain" id="PRO_5002096396" evidence="2">
    <location>
        <begin position="19"/>
        <end position="636"/>
    </location>
</feature>
<feature type="region of interest" description="Disordered" evidence="1">
    <location>
        <begin position="305"/>
        <end position="324"/>
    </location>
</feature>
<dbReference type="InterPro" id="IPR003609">
    <property type="entry name" value="Pan_app"/>
</dbReference>
<name>A0A0B2VYQ4_TOXCA</name>
<evidence type="ECO:0000259" key="3">
    <source>
        <dbReference type="PROSITE" id="PS50948"/>
    </source>
</evidence>
<dbReference type="AlphaFoldDB" id="A0A0B2VYQ4"/>
<keyword evidence="2" id="KW-0732">Signal</keyword>
<dbReference type="CDD" id="cd01099">
    <property type="entry name" value="PAN_AP_HGF"/>
    <property type="match status" value="1"/>
</dbReference>
<protein>
    <submittedName>
        <fullName evidence="4">Uncharacterized protein F52C9.5</fullName>
    </submittedName>
</protein>
<evidence type="ECO:0000313" key="4">
    <source>
        <dbReference type="EMBL" id="KHN86758.1"/>
    </source>
</evidence>
<dbReference type="Pfam" id="PF00024">
    <property type="entry name" value="PAN_1"/>
    <property type="match status" value="1"/>
</dbReference>
<gene>
    <name evidence="4" type="primary">F52C9.5</name>
    <name evidence="4" type="ORF">Tcan_07029</name>
</gene>
<evidence type="ECO:0000256" key="2">
    <source>
        <dbReference type="SAM" id="SignalP"/>
    </source>
</evidence>
<sequence length="636" mass="69406">MRLFTVIIYVLLAINVFAQYPNGYAGGYGYGSSAVSGGVAEGWNREVPVAPPRVPAMRPSFGYRPPPPPARRDATSEGKCAFDTSKWRMEPQSAVANAIMFDRTTGISCEECLTRCMGKQAQTTQWVCRTLSYDNRWRICDLFAINGTSYPHFLTEYPGRDYFVYLQARAPTAAELSGDTEENVRGNTIPQTSVSVYGAPSGGNAQAVVETKSEYEATDLKSYDSQNSAVYGSASEDSDSGYKDSASDTYSSQTSASAPGESYAATASKSLSSSSTQALTSSHKTTKLLKSSSKTAKSQLETTISNSESYAATSDSQLKQSQTGASDYQAQAVLSNAVSRSGDSGLCQEGDTTRYAAIKGKERINPGTETHFVDNNTPEQCADACDSDELFTCASSVLTSSGCELSTTGANHAHAGELIAAPNSTYLEKLCLPSTLAKGTEKIWPVVDNYILVGHVLEVADAATFTECVVACLRAEEEFGFVCKSAMWYPVDDDQNCLLNSESRATQPHVFVAEDQGVQMLYFDVPRDESFVDSNMTPIRLRDDPLNDEKPSQYTYWSPCGNNSTTMRHRYLKCQHHKDIRKCPKESVTCRHLPVKSLKFECVAVRDSLGRKRCPHGIRTLPDGQKEYCKQPIDCV</sequence>
<dbReference type="PROSITE" id="PS50948">
    <property type="entry name" value="PAN"/>
    <property type="match status" value="1"/>
</dbReference>
<dbReference type="SUPFAM" id="SSF57414">
    <property type="entry name" value="Hairpin loop containing domain-like"/>
    <property type="match status" value="2"/>
</dbReference>
<dbReference type="Proteomes" id="UP000031036">
    <property type="component" value="Unassembled WGS sequence"/>
</dbReference>
<feature type="compositionally biased region" description="Polar residues" evidence="1">
    <location>
        <begin position="247"/>
        <end position="257"/>
    </location>
</feature>
<proteinExistence type="predicted"/>
<dbReference type="EMBL" id="JPKZ01000522">
    <property type="protein sequence ID" value="KHN86758.1"/>
    <property type="molecule type" value="Genomic_DNA"/>
</dbReference>
<dbReference type="OrthoDB" id="5916958at2759"/>
<reference evidence="4 5" key="1">
    <citation type="submission" date="2014-11" db="EMBL/GenBank/DDBJ databases">
        <title>Genetic blueprint of the zoonotic pathogen Toxocara canis.</title>
        <authorList>
            <person name="Zhu X.-Q."/>
            <person name="Korhonen P.K."/>
            <person name="Cai H."/>
            <person name="Young N.D."/>
            <person name="Nejsum P."/>
            <person name="von Samson-Himmelstjerna G."/>
            <person name="Boag P.R."/>
            <person name="Tan P."/>
            <person name="Li Q."/>
            <person name="Min J."/>
            <person name="Yang Y."/>
            <person name="Wang X."/>
            <person name="Fang X."/>
            <person name="Hall R.S."/>
            <person name="Hofmann A."/>
            <person name="Sternberg P.W."/>
            <person name="Jex A.R."/>
            <person name="Gasser R.B."/>
        </authorList>
    </citation>
    <scope>NUCLEOTIDE SEQUENCE [LARGE SCALE GENOMIC DNA]</scope>
    <source>
        <strain evidence="4">PN_DK_2014</strain>
    </source>
</reference>
<evidence type="ECO:0000313" key="5">
    <source>
        <dbReference type="Proteomes" id="UP000031036"/>
    </source>
</evidence>
<evidence type="ECO:0000256" key="1">
    <source>
        <dbReference type="SAM" id="MobiDB-lite"/>
    </source>
</evidence>
<keyword evidence="5" id="KW-1185">Reference proteome</keyword>
<feature type="domain" description="Apple" evidence="3">
    <location>
        <begin position="347"/>
        <end position="431"/>
    </location>
</feature>
<feature type="region of interest" description="Disordered" evidence="1">
    <location>
        <begin position="227"/>
        <end position="259"/>
    </location>
</feature>
<accession>A0A0B2VYQ4</accession>
<dbReference type="Gene3D" id="3.50.4.10">
    <property type="entry name" value="Hepatocyte Growth Factor"/>
    <property type="match status" value="2"/>
</dbReference>
<dbReference type="SMART" id="SM00473">
    <property type="entry name" value="PAN_AP"/>
    <property type="match status" value="3"/>
</dbReference>
<organism evidence="4 5">
    <name type="scientific">Toxocara canis</name>
    <name type="common">Canine roundworm</name>
    <dbReference type="NCBI Taxonomy" id="6265"/>
    <lineage>
        <taxon>Eukaryota</taxon>
        <taxon>Metazoa</taxon>
        <taxon>Ecdysozoa</taxon>
        <taxon>Nematoda</taxon>
        <taxon>Chromadorea</taxon>
        <taxon>Rhabditida</taxon>
        <taxon>Spirurina</taxon>
        <taxon>Ascaridomorpha</taxon>
        <taxon>Ascaridoidea</taxon>
        <taxon>Toxocaridae</taxon>
        <taxon>Toxocara</taxon>
    </lineage>
</organism>